<gene>
    <name evidence="2" type="ORF">MGAL_10B015965</name>
</gene>
<organism evidence="2 3">
    <name type="scientific">Mytilus galloprovincialis</name>
    <name type="common">Mediterranean mussel</name>
    <dbReference type="NCBI Taxonomy" id="29158"/>
    <lineage>
        <taxon>Eukaryota</taxon>
        <taxon>Metazoa</taxon>
        <taxon>Spiralia</taxon>
        <taxon>Lophotrochozoa</taxon>
        <taxon>Mollusca</taxon>
        <taxon>Bivalvia</taxon>
        <taxon>Autobranchia</taxon>
        <taxon>Pteriomorphia</taxon>
        <taxon>Mytilida</taxon>
        <taxon>Mytiloidea</taxon>
        <taxon>Mytilidae</taxon>
        <taxon>Mytilinae</taxon>
        <taxon>Mytilus</taxon>
    </lineage>
</organism>
<sequence>MRLCYISPDGKIVQVLPGLDSPLRSQSMVTLQGRMTQFNPSEDSENWYNLSSLMLETIPLLRNINQRLPGADISQASSVENFATAETSSLSTQTTGSLENINNTGVDTDKKSETKMVESTQTEYNLTHSFTETNDLPPG</sequence>
<comment type="caution">
    <text evidence="2">The sequence shown here is derived from an EMBL/GenBank/DDBJ whole genome shotgun (WGS) entry which is preliminary data.</text>
</comment>
<evidence type="ECO:0000256" key="1">
    <source>
        <dbReference type="SAM" id="MobiDB-lite"/>
    </source>
</evidence>
<dbReference type="Proteomes" id="UP000596742">
    <property type="component" value="Unassembled WGS sequence"/>
</dbReference>
<evidence type="ECO:0000313" key="2">
    <source>
        <dbReference type="EMBL" id="VDI02456.1"/>
    </source>
</evidence>
<keyword evidence="3" id="KW-1185">Reference proteome</keyword>
<feature type="region of interest" description="Disordered" evidence="1">
    <location>
        <begin position="86"/>
        <end position="116"/>
    </location>
</feature>
<feature type="compositionally biased region" description="Low complexity" evidence="1">
    <location>
        <begin position="87"/>
        <end position="98"/>
    </location>
</feature>
<name>A0A8B6CC63_MYTGA</name>
<feature type="compositionally biased region" description="Basic and acidic residues" evidence="1">
    <location>
        <begin position="107"/>
        <end position="116"/>
    </location>
</feature>
<protein>
    <submittedName>
        <fullName evidence="2">Uncharacterized protein</fullName>
    </submittedName>
</protein>
<proteinExistence type="predicted"/>
<dbReference type="AlphaFoldDB" id="A0A8B6CC63"/>
<evidence type="ECO:0000313" key="3">
    <source>
        <dbReference type="Proteomes" id="UP000596742"/>
    </source>
</evidence>
<accession>A0A8B6CC63</accession>
<reference evidence="2" key="1">
    <citation type="submission" date="2018-11" db="EMBL/GenBank/DDBJ databases">
        <authorList>
            <person name="Alioto T."/>
            <person name="Alioto T."/>
        </authorList>
    </citation>
    <scope>NUCLEOTIDE SEQUENCE</scope>
</reference>
<dbReference type="EMBL" id="UYJE01001478">
    <property type="protein sequence ID" value="VDI02456.1"/>
    <property type="molecule type" value="Genomic_DNA"/>
</dbReference>